<sequence>TSPIRSRRPRFAPDVLNSLWLPSKSFNGHRISSFWALVVVYNLIKRYHKQPSKICAVKKRPLPPKELLDPELGNHSVVAVDMRGYGDSDKPPSVKYYNMKYLIGDVKNLIEGLGAFFGPIGYYRANIFSGANKLKKPDANSVEFPKTFLIFGDDDVAIDSKVVELSKKFCPNLTTEIVPGGCHFVHEEEPEIVNAKIKQFLSA</sequence>
<dbReference type="InterPro" id="IPR029058">
    <property type="entry name" value="AB_hydrolase_fold"/>
</dbReference>
<evidence type="ECO:0008006" key="3">
    <source>
        <dbReference type="Google" id="ProtNLM"/>
    </source>
</evidence>
<dbReference type="PANTHER" id="PTHR43329">
    <property type="entry name" value="EPOXIDE HYDROLASE"/>
    <property type="match status" value="1"/>
</dbReference>
<organism evidence="1 2">
    <name type="scientific">Nesidiocoris tenuis</name>
    <dbReference type="NCBI Taxonomy" id="355587"/>
    <lineage>
        <taxon>Eukaryota</taxon>
        <taxon>Metazoa</taxon>
        <taxon>Ecdysozoa</taxon>
        <taxon>Arthropoda</taxon>
        <taxon>Hexapoda</taxon>
        <taxon>Insecta</taxon>
        <taxon>Pterygota</taxon>
        <taxon>Neoptera</taxon>
        <taxon>Paraneoptera</taxon>
        <taxon>Hemiptera</taxon>
        <taxon>Heteroptera</taxon>
        <taxon>Panheteroptera</taxon>
        <taxon>Cimicomorpha</taxon>
        <taxon>Miridae</taxon>
        <taxon>Dicyphina</taxon>
        <taxon>Nesidiocoris</taxon>
    </lineage>
</organism>
<dbReference type="Proteomes" id="UP000479000">
    <property type="component" value="Unassembled WGS sequence"/>
</dbReference>
<name>A0A6H5G3M8_9HEMI</name>
<dbReference type="OrthoDB" id="408373at2759"/>
<protein>
    <recommendedName>
        <fullName evidence="3">AB hydrolase-1 domain-containing protein</fullName>
    </recommendedName>
</protein>
<keyword evidence="2" id="KW-1185">Reference proteome</keyword>
<reference evidence="1 2" key="1">
    <citation type="submission" date="2020-02" db="EMBL/GenBank/DDBJ databases">
        <authorList>
            <person name="Ferguson B K."/>
        </authorList>
    </citation>
    <scope>NUCLEOTIDE SEQUENCE [LARGE SCALE GENOMIC DNA]</scope>
</reference>
<dbReference type="AlphaFoldDB" id="A0A6H5G3M8"/>
<dbReference type="SUPFAM" id="SSF53474">
    <property type="entry name" value="alpha/beta-Hydrolases"/>
    <property type="match status" value="1"/>
</dbReference>
<evidence type="ECO:0000313" key="2">
    <source>
        <dbReference type="Proteomes" id="UP000479000"/>
    </source>
</evidence>
<accession>A0A6H5G3M8</accession>
<proteinExistence type="predicted"/>
<feature type="non-terminal residue" evidence="1">
    <location>
        <position position="1"/>
    </location>
</feature>
<gene>
    <name evidence="1" type="ORF">NTEN_LOCUS2878</name>
</gene>
<evidence type="ECO:0000313" key="1">
    <source>
        <dbReference type="EMBL" id="CAA9996331.1"/>
    </source>
</evidence>
<dbReference type="Gene3D" id="3.40.50.1820">
    <property type="entry name" value="alpha/beta hydrolase"/>
    <property type="match status" value="2"/>
</dbReference>
<dbReference type="EMBL" id="CADCXU010004563">
    <property type="protein sequence ID" value="CAA9996331.1"/>
    <property type="molecule type" value="Genomic_DNA"/>
</dbReference>